<sequence>MTTTDTQEPADPETTAADPGARPSGRRGPNPFVLAALVLVVVAGGLATWFGVGWLRAANDDDLAVAGVRDEVSRVGAAALVTFTSIDHNRLDEGLDRWEGVTTGPLRDEVVRRRADTRAAFDQAKTVATGTILKFAVTELREREGKAVAIAAVMVNVGVDGKPGEGKQMRLQVGLDRTPEGWKLSSFAPVQNVPAG</sequence>
<evidence type="ECO:0000313" key="5">
    <source>
        <dbReference type="EMBL" id="PPK69515.1"/>
    </source>
</evidence>
<keyword evidence="6" id="KW-1185">Reference proteome</keyword>
<dbReference type="PANTHER" id="PTHR37042">
    <property type="entry name" value="OUTER MEMBRANE PROTEIN RV1973"/>
    <property type="match status" value="1"/>
</dbReference>
<evidence type="ECO:0000256" key="2">
    <source>
        <dbReference type="ARBA" id="ARBA00023136"/>
    </source>
</evidence>
<dbReference type="AlphaFoldDB" id="A0A2S6GW94"/>
<organism evidence="5 6">
    <name type="scientific">Actinokineospora auranticolor</name>
    <dbReference type="NCBI Taxonomy" id="155976"/>
    <lineage>
        <taxon>Bacteria</taxon>
        <taxon>Bacillati</taxon>
        <taxon>Actinomycetota</taxon>
        <taxon>Actinomycetes</taxon>
        <taxon>Pseudonocardiales</taxon>
        <taxon>Pseudonocardiaceae</taxon>
        <taxon>Actinokineospora</taxon>
    </lineage>
</organism>
<keyword evidence="4" id="KW-1133">Transmembrane helix</keyword>
<evidence type="ECO:0000256" key="3">
    <source>
        <dbReference type="SAM" id="MobiDB-lite"/>
    </source>
</evidence>
<dbReference type="PANTHER" id="PTHR37042:SF4">
    <property type="entry name" value="OUTER MEMBRANE PROTEIN RV1973"/>
    <property type="match status" value="1"/>
</dbReference>
<name>A0A2S6GW94_9PSEU</name>
<dbReference type="Proteomes" id="UP000239203">
    <property type="component" value="Unassembled WGS sequence"/>
</dbReference>
<dbReference type="OrthoDB" id="3472661at2"/>
<evidence type="ECO:0000256" key="4">
    <source>
        <dbReference type="SAM" id="Phobius"/>
    </source>
</evidence>
<evidence type="ECO:0000256" key="1">
    <source>
        <dbReference type="ARBA" id="ARBA00004370"/>
    </source>
</evidence>
<comment type="caution">
    <text evidence="5">The sequence shown here is derived from an EMBL/GenBank/DDBJ whole genome shotgun (WGS) entry which is preliminary data.</text>
</comment>
<accession>A0A2S6GW94</accession>
<comment type="subcellular location">
    <subcellularLocation>
        <location evidence="1">Membrane</location>
    </subcellularLocation>
</comment>
<proteinExistence type="predicted"/>
<feature type="region of interest" description="Disordered" evidence="3">
    <location>
        <begin position="1"/>
        <end position="27"/>
    </location>
</feature>
<gene>
    <name evidence="5" type="ORF">CLV40_103125</name>
</gene>
<protein>
    <submittedName>
        <fullName evidence="5">Mce-associated membrane protein</fullName>
    </submittedName>
</protein>
<reference evidence="5 6" key="1">
    <citation type="submission" date="2018-02" db="EMBL/GenBank/DDBJ databases">
        <title>Genomic Encyclopedia of Archaeal and Bacterial Type Strains, Phase II (KMG-II): from individual species to whole genera.</title>
        <authorList>
            <person name="Goeker M."/>
        </authorList>
    </citation>
    <scope>NUCLEOTIDE SEQUENCE [LARGE SCALE GENOMIC DNA]</scope>
    <source>
        <strain evidence="5 6">YU 961-1</strain>
    </source>
</reference>
<dbReference type="GO" id="GO:0016020">
    <property type="term" value="C:membrane"/>
    <property type="evidence" value="ECO:0007669"/>
    <property type="project" value="UniProtKB-SubCell"/>
</dbReference>
<keyword evidence="2 4" id="KW-0472">Membrane</keyword>
<evidence type="ECO:0000313" key="6">
    <source>
        <dbReference type="Proteomes" id="UP000239203"/>
    </source>
</evidence>
<dbReference type="EMBL" id="PTIX01000003">
    <property type="protein sequence ID" value="PPK69515.1"/>
    <property type="molecule type" value="Genomic_DNA"/>
</dbReference>
<feature type="transmembrane region" description="Helical" evidence="4">
    <location>
        <begin position="32"/>
        <end position="55"/>
    </location>
</feature>
<keyword evidence="4" id="KW-0812">Transmembrane</keyword>
<dbReference type="RefSeq" id="WP_104477961.1">
    <property type="nucleotide sequence ID" value="NZ_CP154825.1"/>
</dbReference>